<name>A0A8B6X468_9BURK</name>
<dbReference type="OrthoDB" id="9766486at2"/>
<dbReference type="GO" id="GO:0004467">
    <property type="term" value="F:long-chain fatty acid-CoA ligase activity"/>
    <property type="evidence" value="ECO:0007669"/>
    <property type="project" value="UniProtKB-EC"/>
</dbReference>
<keyword evidence="3" id="KW-1185">Reference proteome</keyword>
<feature type="domain" description="AMP-binding enzyme C-terminal" evidence="2">
    <location>
        <begin position="483"/>
        <end position="562"/>
    </location>
</feature>
<keyword evidence="4" id="KW-0436">Ligase</keyword>
<dbReference type="NCBIfam" id="NF004837">
    <property type="entry name" value="PRK06187.1"/>
    <property type="match status" value="1"/>
</dbReference>
<reference evidence="4" key="1">
    <citation type="submission" date="2025-08" db="UniProtKB">
        <authorList>
            <consortium name="RefSeq"/>
        </authorList>
    </citation>
    <scope>IDENTIFICATION</scope>
</reference>
<dbReference type="Gene3D" id="3.40.50.12780">
    <property type="entry name" value="N-terminal domain of ligase-like"/>
    <property type="match status" value="1"/>
</dbReference>
<proteinExistence type="predicted"/>
<dbReference type="Pfam" id="PF13193">
    <property type="entry name" value="AMP-binding_C"/>
    <property type="match status" value="1"/>
</dbReference>
<dbReference type="InterPro" id="IPR000873">
    <property type="entry name" value="AMP-dep_synth/lig_dom"/>
</dbReference>
<dbReference type="Pfam" id="PF00501">
    <property type="entry name" value="AMP-binding"/>
    <property type="match status" value="1"/>
</dbReference>
<evidence type="ECO:0000259" key="1">
    <source>
        <dbReference type="Pfam" id="PF00501"/>
    </source>
</evidence>
<dbReference type="InterPro" id="IPR025110">
    <property type="entry name" value="AMP-bd_C"/>
</dbReference>
<dbReference type="PANTHER" id="PTHR43767">
    <property type="entry name" value="LONG-CHAIN-FATTY-ACID--COA LIGASE"/>
    <property type="match status" value="1"/>
</dbReference>
<dbReference type="InterPro" id="IPR042099">
    <property type="entry name" value="ANL_N_sf"/>
</dbReference>
<protein>
    <submittedName>
        <fullName evidence="4">Long-chain-fatty-acid--CoA ligase</fullName>
        <ecNumber evidence="4">6.2.1.3</ecNumber>
    </submittedName>
</protein>
<dbReference type="AlphaFoldDB" id="A0A8B6X468"/>
<dbReference type="Proteomes" id="UP000675920">
    <property type="component" value="Unplaced"/>
</dbReference>
<dbReference type="EC" id="6.2.1.3" evidence="4"/>
<evidence type="ECO:0000313" key="4">
    <source>
        <dbReference type="RefSeq" id="WP_028311691.1"/>
    </source>
</evidence>
<sequence length="575" mass="62145">MTTPPAAIPHAAAEAYANPLLIRQLLVNPLRQSPDQTIVYRGEQRFTYRQLGERVARLGSALGRLGVRASDTVAVADWDSHRYLESYFAVPMIGAVLMSVNVRLSPDQIAYTVDHCEASTLLLHGDFLPLLAQIRARLPKLERVVLLSDTPVTTRPDGIDTDYEALLATGDPAHVFGDFDENTRATTFYTTGTTGMPKGVFFSHRQLVLHTLAVMGALASNPGGQNFNRGDVYMPITPMFHVHAWGMPYVATLLGVKQVYPGRYQPDLLLRLRSEEGVTFSHCVPTILQMLLDAPGSAGHDLRGWKMVIGGAAMTPALARAALGRGIDVFTGYGMSETCPIVALSQLRPGDAGADAHAARTSAYAAGKSAAEAAIGAGDITDAEVARRARTGHAVPLADLRIVDPDMNDAAHDDRAQGEVVVRTPWLTQGYLHAPDAARALWNGGWLHTQDIGRIDASGSLQITDRIKDVIKSGGEWISSLDLEALIARLPAVVEVAVIAVPDPKWSERPLPLVVLRAGAVCTADEVIAHLRVCAERGEISRFAVPTEVRFVEALERTSVGKLNKKRQREVALGR</sequence>
<dbReference type="PANTHER" id="PTHR43767:SF11">
    <property type="entry name" value="MEDIUM-CHAIN-FATTY-ACID--COA LIGASE"/>
    <property type="match status" value="1"/>
</dbReference>
<accession>A0A8B6X468</accession>
<dbReference type="Gene3D" id="3.30.300.30">
    <property type="match status" value="1"/>
</dbReference>
<dbReference type="InterPro" id="IPR050237">
    <property type="entry name" value="ATP-dep_AMP-bd_enzyme"/>
</dbReference>
<dbReference type="InterPro" id="IPR045851">
    <property type="entry name" value="AMP-bd_C_sf"/>
</dbReference>
<organism evidence="3 4">
    <name type="scientific">Derxia gummosa DSM 723</name>
    <dbReference type="NCBI Taxonomy" id="1121388"/>
    <lineage>
        <taxon>Bacteria</taxon>
        <taxon>Pseudomonadati</taxon>
        <taxon>Pseudomonadota</taxon>
        <taxon>Betaproteobacteria</taxon>
        <taxon>Burkholderiales</taxon>
        <taxon>Alcaligenaceae</taxon>
        <taxon>Derxia</taxon>
    </lineage>
</organism>
<dbReference type="RefSeq" id="WP_028311691.1">
    <property type="nucleotide sequence ID" value="NZ_AXWS01000013.1"/>
</dbReference>
<feature type="domain" description="AMP-dependent synthetase/ligase" evidence="1">
    <location>
        <begin position="31"/>
        <end position="432"/>
    </location>
</feature>
<evidence type="ECO:0000313" key="3">
    <source>
        <dbReference type="Proteomes" id="UP000675920"/>
    </source>
</evidence>
<evidence type="ECO:0000259" key="2">
    <source>
        <dbReference type="Pfam" id="PF13193"/>
    </source>
</evidence>
<dbReference type="SUPFAM" id="SSF56801">
    <property type="entry name" value="Acetyl-CoA synthetase-like"/>
    <property type="match status" value="1"/>
</dbReference>